<name>A0A084ITH2_BACMY</name>
<accession>A0A1W6AJC3</accession>
<proteinExistence type="predicted"/>
<keyword evidence="1" id="KW-0614">Plasmid</keyword>
<evidence type="ECO:0000313" key="6">
    <source>
        <dbReference type="Proteomes" id="UP000437562"/>
    </source>
</evidence>
<geneLocation type="plasmid" evidence="1 4">
    <name>unnamed4</name>
</geneLocation>
<reference evidence="2 5" key="1">
    <citation type="submission" date="2016-10" db="EMBL/GenBank/DDBJ databases">
        <title>Genome Sequence of Bacillus weihenstephanensis GM6LP.</title>
        <authorList>
            <person name="Poehlein A."/>
            <person name="Wemheuer F."/>
            <person name="Hollensteiner J."/>
            <person name="Wemheuer B."/>
        </authorList>
    </citation>
    <scope>NUCLEOTIDE SEQUENCE [LARGE SCALE GENOMIC DNA]</scope>
    <source>
        <strain evidence="2 5">GM6LP</strain>
    </source>
</reference>
<gene>
    <name evidence="1" type="ORF">B7492_33165</name>
    <name evidence="3" type="ORF">BACI71_90171</name>
    <name evidence="2" type="ORF">BACWE_25130</name>
</gene>
<dbReference type="RefSeq" id="WP_002090003.1">
    <property type="nucleotide sequence ID" value="NZ_CP020747.1"/>
</dbReference>
<evidence type="ECO:0000313" key="1">
    <source>
        <dbReference type="EMBL" id="ARJ25885.1"/>
    </source>
</evidence>
<dbReference type="Proteomes" id="UP000236165">
    <property type="component" value="Unassembled WGS sequence"/>
</dbReference>
<dbReference type="Proteomes" id="UP000192932">
    <property type="component" value="Plasmid unnamed4"/>
</dbReference>
<dbReference type="Proteomes" id="UP000437562">
    <property type="component" value="Unassembled WGS sequence"/>
</dbReference>
<dbReference type="EMBL" id="MKZQ01000028">
    <property type="protein sequence ID" value="PJN70585.1"/>
    <property type="molecule type" value="Genomic_DNA"/>
</dbReference>
<evidence type="ECO:0000313" key="3">
    <source>
        <dbReference type="EMBL" id="VXC88289.1"/>
    </source>
</evidence>
<dbReference type="EMBL" id="CABWMC010000034">
    <property type="protein sequence ID" value="VXC88289.1"/>
    <property type="molecule type" value="Genomic_DNA"/>
</dbReference>
<evidence type="ECO:0000313" key="5">
    <source>
        <dbReference type="Proteomes" id="UP000236165"/>
    </source>
</evidence>
<evidence type="ECO:0000313" key="4">
    <source>
        <dbReference type="Proteomes" id="UP000192932"/>
    </source>
</evidence>
<organism evidence="1 4">
    <name type="scientific">Bacillus mycoides</name>
    <dbReference type="NCBI Taxonomy" id="1405"/>
    <lineage>
        <taxon>Bacteria</taxon>
        <taxon>Bacillati</taxon>
        <taxon>Bacillota</taxon>
        <taxon>Bacilli</taxon>
        <taxon>Bacillales</taxon>
        <taxon>Bacillaceae</taxon>
        <taxon>Bacillus</taxon>
        <taxon>Bacillus cereus group</taxon>
    </lineage>
</organism>
<protein>
    <submittedName>
        <fullName evidence="1">Uncharacterized protein</fullName>
    </submittedName>
</protein>
<accession>A0A654C518</accession>
<dbReference type="AlphaFoldDB" id="A0A084ITH2"/>
<sequence>MERKVKKMMADLQFIMNHGQISVDFMDLGYKRMLFSALEATGKQFNVHTNEHNETTLFLELV</sequence>
<reference evidence="1 4" key="2">
    <citation type="submission" date="2017-04" db="EMBL/GenBank/DDBJ databases">
        <title>The Characteristic of a Fine Plant Growth-Promoting Rhizobacteria Bacillus mycoides Gnyt1 and its Whole Genome Sequencing Analysis.</title>
        <authorList>
            <person name="Li J.H."/>
            <person name="Yao T."/>
        </authorList>
    </citation>
    <scope>NUCLEOTIDE SEQUENCE [LARGE SCALE GENOMIC DNA]</scope>
    <source>
        <strain evidence="1 4">Gnyt1</strain>
        <plasmid evidence="4">Plasmid unnamed4</plasmid>
        <plasmid evidence="1">unnamed4</plasmid>
    </source>
</reference>
<dbReference type="EMBL" id="CP020747">
    <property type="protein sequence ID" value="ARJ25885.1"/>
    <property type="molecule type" value="Genomic_DNA"/>
</dbReference>
<evidence type="ECO:0000313" key="2">
    <source>
        <dbReference type="EMBL" id="PJN70585.1"/>
    </source>
</evidence>
<reference evidence="3 6" key="3">
    <citation type="submission" date="2019-10" db="EMBL/GenBank/DDBJ databases">
        <authorList>
            <person name="Karimi E."/>
        </authorList>
    </citation>
    <scope>NUCLEOTIDE SEQUENCE [LARGE SCALE GENOMIC DNA]</scope>
    <source>
        <strain evidence="3">Bacillus sp. 71</strain>
    </source>
</reference>
<accession>A0A084ITH2</accession>